<evidence type="ECO:0000313" key="9">
    <source>
        <dbReference type="Proteomes" id="UP000192247"/>
    </source>
</evidence>
<keyword evidence="1" id="KW-0004">4Fe-4S</keyword>
<dbReference type="SUPFAM" id="SSF52540">
    <property type="entry name" value="P-loop containing nucleoside triphosphate hydrolases"/>
    <property type="match status" value="1"/>
</dbReference>
<dbReference type="InterPro" id="IPR027417">
    <property type="entry name" value="P-loop_NTPase"/>
</dbReference>
<evidence type="ECO:0000256" key="5">
    <source>
        <dbReference type="ARBA" id="ARBA00022840"/>
    </source>
</evidence>
<dbReference type="FunCoup" id="A0A1V9X9D3">
    <property type="interactions" value="721"/>
</dbReference>
<dbReference type="Pfam" id="PF10609">
    <property type="entry name" value="ParA"/>
    <property type="match status" value="1"/>
</dbReference>
<dbReference type="PANTHER" id="PTHR23264">
    <property type="entry name" value="NUCLEOTIDE-BINDING PROTEIN NBP35 YEAST -RELATED"/>
    <property type="match status" value="1"/>
</dbReference>
<evidence type="ECO:0000313" key="8">
    <source>
        <dbReference type="EMBL" id="OQR70154.1"/>
    </source>
</evidence>
<feature type="non-terminal residue" evidence="8">
    <location>
        <position position="301"/>
    </location>
</feature>
<dbReference type="HAMAP" id="MF_02040">
    <property type="entry name" value="Mrp_NBP35"/>
    <property type="match status" value="1"/>
</dbReference>
<dbReference type="Proteomes" id="UP000192247">
    <property type="component" value="Unassembled WGS sequence"/>
</dbReference>
<evidence type="ECO:0000256" key="4">
    <source>
        <dbReference type="ARBA" id="ARBA00022741"/>
    </source>
</evidence>
<evidence type="ECO:0000256" key="3">
    <source>
        <dbReference type="ARBA" id="ARBA00022723"/>
    </source>
</evidence>
<dbReference type="InterPro" id="IPR033756">
    <property type="entry name" value="YlxH/NBP35"/>
</dbReference>
<dbReference type="GO" id="GO:0016226">
    <property type="term" value="P:iron-sulfur cluster assembly"/>
    <property type="evidence" value="ECO:0007669"/>
    <property type="project" value="InterPro"/>
</dbReference>
<dbReference type="STRING" id="418985.A0A1V9X9D3"/>
<evidence type="ECO:0000256" key="6">
    <source>
        <dbReference type="ARBA" id="ARBA00023004"/>
    </source>
</evidence>
<reference evidence="8 9" key="1">
    <citation type="journal article" date="2017" name="Gigascience">
        <title>Draft genome of the honey bee ectoparasitic mite, Tropilaelaps mercedesae, is shaped by the parasitic life history.</title>
        <authorList>
            <person name="Dong X."/>
            <person name="Armstrong S.D."/>
            <person name="Xia D."/>
            <person name="Makepeace B.L."/>
            <person name="Darby A.C."/>
            <person name="Kadowaki T."/>
        </authorList>
    </citation>
    <scope>NUCLEOTIDE SEQUENCE [LARGE SCALE GENOMIC DNA]</scope>
    <source>
        <strain evidence="8">Wuxi-XJTLU</strain>
    </source>
</reference>
<sequence>CPGTNSNVAGKASGCTGCPNQAACAAGPKEPDPDISLIRSRLSGVGHVILILSGKGGVGKSTVTAMLGQALAEQFKGEGHFAGGKQVAILDVDICGPSQPTIMGVENEQVHQSGSGWSPIFPDENLALMSIGFLLRSKDDAIIWRGPRKNGMIKQFLRDVDWNELDYLLVDTPPGTSDEHLTIVQYLQSCTNFDGAILVTTPQEVSVQDVRKEFNFCKKVSLPILGVVENMKGFICPRCTKESEIFPSSGGCQKLCEDFGLRLLGQVPLDPRVARCCDEGEFFVRKFPDSLAASACKQIVR</sequence>
<dbReference type="HAMAP" id="MF_03038">
    <property type="entry name" value="NUBP1"/>
    <property type="match status" value="1"/>
</dbReference>
<dbReference type="GO" id="GO:0051539">
    <property type="term" value="F:4 iron, 4 sulfur cluster binding"/>
    <property type="evidence" value="ECO:0007669"/>
    <property type="project" value="UniProtKB-KW"/>
</dbReference>
<dbReference type="GO" id="GO:0046872">
    <property type="term" value="F:metal ion binding"/>
    <property type="evidence" value="ECO:0007669"/>
    <property type="project" value="UniProtKB-KW"/>
</dbReference>
<keyword evidence="5" id="KW-0067">ATP-binding</keyword>
<protein>
    <submittedName>
        <fullName evidence="8">Cytosolic Fe-S cluster assembly factor nubp1-like</fullName>
    </submittedName>
</protein>
<name>A0A1V9X9D3_9ACAR</name>
<keyword evidence="6" id="KW-0408">Iron</keyword>
<keyword evidence="9" id="KW-1185">Reference proteome</keyword>
<proteinExistence type="inferred from homology"/>
<dbReference type="OrthoDB" id="1741334at2759"/>
<evidence type="ECO:0000256" key="7">
    <source>
        <dbReference type="ARBA" id="ARBA00023014"/>
    </source>
</evidence>
<keyword evidence="3" id="KW-0479">Metal-binding</keyword>
<keyword evidence="2" id="KW-0963">Cytoplasm</keyword>
<keyword evidence="7" id="KW-0411">Iron-sulfur</keyword>
<dbReference type="InterPro" id="IPR019591">
    <property type="entry name" value="Mrp/NBP35_ATP-bd"/>
</dbReference>
<accession>A0A1V9X9D3</accession>
<dbReference type="FunFam" id="3.40.50.300:FF:001119">
    <property type="entry name" value="Iron-sulfur cluster carrier protein"/>
    <property type="match status" value="1"/>
</dbReference>
<comment type="caution">
    <text evidence="8">The sequence shown here is derived from an EMBL/GenBank/DDBJ whole genome shotgun (WGS) entry which is preliminary data.</text>
</comment>
<dbReference type="AlphaFoldDB" id="A0A1V9X9D3"/>
<dbReference type="InterPro" id="IPR028601">
    <property type="entry name" value="NUBP1/Nbp35"/>
</dbReference>
<dbReference type="GO" id="GO:0140663">
    <property type="term" value="F:ATP-dependent FeS chaperone activity"/>
    <property type="evidence" value="ECO:0007669"/>
    <property type="project" value="InterPro"/>
</dbReference>
<gene>
    <name evidence="8" type="ORF">BIW11_11816</name>
</gene>
<feature type="non-terminal residue" evidence="8">
    <location>
        <position position="1"/>
    </location>
</feature>
<dbReference type="EMBL" id="MNPL01018450">
    <property type="protein sequence ID" value="OQR70154.1"/>
    <property type="molecule type" value="Genomic_DNA"/>
</dbReference>
<dbReference type="PROSITE" id="PS01215">
    <property type="entry name" value="MRP"/>
    <property type="match status" value="1"/>
</dbReference>
<dbReference type="GO" id="GO:0005524">
    <property type="term" value="F:ATP binding"/>
    <property type="evidence" value="ECO:0007669"/>
    <property type="project" value="UniProtKB-KW"/>
</dbReference>
<dbReference type="GO" id="GO:0005829">
    <property type="term" value="C:cytosol"/>
    <property type="evidence" value="ECO:0007669"/>
    <property type="project" value="TreeGrafter"/>
</dbReference>
<dbReference type="InParanoid" id="A0A1V9X9D3"/>
<organism evidence="8 9">
    <name type="scientific">Tropilaelaps mercedesae</name>
    <dbReference type="NCBI Taxonomy" id="418985"/>
    <lineage>
        <taxon>Eukaryota</taxon>
        <taxon>Metazoa</taxon>
        <taxon>Ecdysozoa</taxon>
        <taxon>Arthropoda</taxon>
        <taxon>Chelicerata</taxon>
        <taxon>Arachnida</taxon>
        <taxon>Acari</taxon>
        <taxon>Parasitiformes</taxon>
        <taxon>Mesostigmata</taxon>
        <taxon>Gamasina</taxon>
        <taxon>Dermanyssoidea</taxon>
        <taxon>Laelapidae</taxon>
        <taxon>Tropilaelaps</taxon>
    </lineage>
</organism>
<keyword evidence="4" id="KW-0547">Nucleotide-binding</keyword>
<evidence type="ECO:0000256" key="1">
    <source>
        <dbReference type="ARBA" id="ARBA00022485"/>
    </source>
</evidence>
<dbReference type="InterPro" id="IPR000808">
    <property type="entry name" value="Mrp-like_CS"/>
</dbReference>
<dbReference type="CDD" id="cd02037">
    <property type="entry name" value="Mrp_NBP35"/>
    <property type="match status" value="1"/>
</dbReference>
<dbReference type="PANTHER" id="PTHR23264:SF35">
    <property type="entry name" value="CYTOSOLIC FE-S CLUSTER ASSEMBLY FACTOR NUBP1"/>
    <property type="match status" value="1"/>
</dbReference>
<evidence type="ECO:0000256" key="2">
    <source>
        <dbReference type="ARBA" id="ARBA00022490"/>
    </source>
</evidence>
<dbReference type="Gene3D" id="3.40.50.300">
    <property type="entry name" value="P-loop containing nucleotide triphosphate hydrolases"/>
    <property type="match status" value="1"/>
</dbReference>